<feature type="compositionally biased region" description="Basic residues" evidence="1">
    <location>
        <begin position="158"/>
        <end position="169"/>
    </location>
</feature>
<dbReference type="EMBL" id="BAABJO010000007">
    <property type="protein sequence ID" value="GAA5118888.1"/>
    <property type="molecule type" value="Genomic_DNA"/>
</dbReference>
<evidence type="ECO:0000313" key="3">
    <source>
        <dbReference type="Proteomes" id="UP001500804"/>
    </source>
</evidence>
<evidence type="ECO:0000313" key="2">
    <source>
        <dbReference type="EMBL" id="GAA5118888.1"/>
    </source>
</evidence>
<protein>
    <submittedName>
        <fullName evidence="2">Uncharacterized protein</fullName>
    </submittedName>
</protein>
<feature type="region of interest" description="Disordered" evidence="1">
    <location>
        <begin position="148"/>
        <end position="172"/>
    </location>
</feature>
<evidence type="ECO:0000256" key="1">
    <source>
        <dbReference type="SAM" id="MobiDB-lite"/>
    </source>
</evidence>
<accession>A0ABP9NGE3</accession>
<dbReference type="RefSeq" id="WP_345605008.1">
    <property type="nucleotide sequence ID" value="NZ_BAABJO010000007.1"/>
</dbReference>
<reference evidence="3" key="1">
    <citation type="journal article" date="2019" name="Int. J. Syst. Evol. Microbiol.">
        <title>The Global Catalogue of Microorganisms (GCM) 10K type strain sequencing project: providing services to taxonomists for standard genome sequencing and annotation.</title>
        <authorList>
            <consortium name="The Broad Institute Genomics Platform"/>
            <consortium name="The Broad Institute Genome Sequencing Center for Infectious Disease"/>
            <person name="Wu L."/>
            <person name="Ma J."/>
        </authorList>
    </citation>
    <scope>NUCLEOTIDE SEQUENCE [LARGE SCALE GENOMIC DNA]</scope>
    <source>
        <strain evidence="3">JCM 18302</strain>
    </source>
</reference>
<dbReference type="Proteomes" id="UP001500804">
    <property type="component" value="Unassembled WGS sequence"/>
</dbReference>
<gene>
    <name evidence="2" type="ORF">GCM10023320_23720</name>
</gene>
<sequence length="198" mass="21508">MTSEPGPPGTAPARLDLATPRTVSRGLALFGFDWQPTVGDPPDEPGMYAWIIGRGATTSEKLDRPIAYIGIGDRVEGVRGRLRDEMSWVSPSHAHLNGRAMLALEGEPLAGTVTYDPAADLGWVEAALYWSKPNIVSGVRSWITSARPSELRQGRGPGRAHSRSGRRLRSSRELPVNQCVGQPRAVLLGWRRCCTTAQ</sequence>
<keyword evidence="3" id="KW-1185">Reference proteome</keyword>
<proteinExistence type="predicted"/>
<comment type="caution">
    <text evidence="2">The sequence shown here is derived from an EMBL/GenBank/DDBJ whole genome shotgun (WGS) entry which is preliminary data.</text>
</comment>
<organism evidence="2 3">
    <name type="scientific">Pseudonocardia adelaidensis</name>
    <dbReference type="NCBI Taxonomy" id="648754"/>
    <lineage>
        <taxon>Bacteria</taxon>
        <taxon>Bacillati</taxon>
        <taxon>Actinomycetota</taxon>
        <taxon>Actinomycetes</taxon>
        <taxon>Pseudonocardiales</taxon>
        <taxon>Pseudonocardiaceae</taxon>
        <taxon>Pseudonocardia</taxon>
    </lineage>
</organism>
<name>A0ABP9NGE3_9PSEU</name>